<dbReference type="Pfam" id="PF13855">
    <property type="entry name" value="LRR_8"/>
    <property type="match status" value="2"/>
</dbReference>
<dbReference type="InterPro" id="IPR017441">
    <property type="entry name" value="Protein_kinase_ATP_BS"/>
</dbReference>
<dbReference type="Gene3D" id="3.80.10.10">
    <property type="entry name" value="Ribonuclease Inhibitor"/>
    <property type="match status" value="5"/>
</dbReference>
<dbReference type="InterPro" id="IPR000719">
    <property type="entry name" value="Prot_kinase_dom"/>
</dbReference>
<dbReference type="InterPro" id="IPR003591">
    <property type="entry name" value="Leu-rich_rpt_typical-subtyp"/>
</dbReference>
<dbReference type="InParanoid" id="A0A2P6N2X2"/>
<dbReference type="Pfam" id="PF07714">
    <property type="entry name" value="PK_Tyr_Ser-Thr"/>
    <property type="match status" value="1"/>
</dbReference>
<organism evidence="9 10">
    <name type="scientific">Planoprotostelium fungivorum</name>
    <dbReference type="NCBI Taxonomy" id="1890364"/>
    <lineage>
        <taxon>Eukaryota</taxon>
        <taxon>Amoebozoa</taxon>
        <taxon>Evosea</taxon>
        <taxon>Variosea</taxon>
        <taxon>Cavosteliida</taxon>
        <taxon>Cavosteliaceae</taxon>
        <taxon>Planoprotostelium</taxon>
    </lineage>
</organism>
<dbReference type="OrthoDB" id="1840988at2759"/>
<dbReference type="Gene3D" id="3.30.200.20">
    <property type="entry name" value="Phosphorylase Kinase, domain 1"/>
    <property type="match status" value="1"/>
</dbReference>
<dbReference type="InterPro" id="IPR032675">
    <property type="entry name" value="LRR_dom_sf"/>
</dbReference>
<feature type="region of interest" description="Disordered" evidence="6">
    <location>
        <begin position="1464"/>
        <end position="1488"/>
    </location>
</feature>
<keyword evidence="10" id="KW-1185">Reference proteome</keyword>
<sequence length="1513" mass="166186">MNYDRFHSYQLISPTVLSIARLPAYDSFVLVISLSIRTKYLSSTLLSQLRHIASLWETLFVVMSQLRHIACGTKKSSMTDTFDMCHVILSSTLWQYLRRQFVEPTQIAPHMKLFLFISVLVQLSLADLHSSFQSFYQSTGGMVVNVSLSNNNLNGVIDPDWFAGLSQAISINLSSNALKGNVSAAFSSLSSLQTLDLSYNSFGLVEDDLCGPSLSRLNLRGNKISLLGDLSSCHITSFDISFNPLQESFQDVTEHLPRGVMQLFLSDCRLSGPMQPLASLQRLRVLDASDNTPSQLFTDMSACFNLTSLTLSNNFAPGKLSALSNNINLISITMDNNLLFGGLDPLCQLPRLVSVQFHGNQLQGTLPPCLSQLKNLAYLNCSVNLISGPILDSLFTLPRMAAFDLSFTSLSGPLPNNITSPLIVLGLGACQLSGVIPPSIWGLKMIKILVLAGNQLVGELPPVIDLPNVLRLFLSGNFLNGSLPTLNTPSLLALGLDFNQFSGNIPNSTCQSFMMTELSLNYNSLSSAIPDCLGHLPRLTSLNLADNELTGVIPDSFRNLVVLTTLLLNQNQLSGNLSLLSSLSSLVELDLSQNELAGDIPNDLSSLKSVVRFDLSRNKLSGNCPVEQFGQLRNLQRLVLSDNQLQGGVPCYGVSLQYLDVSHNQLTSMDVRCYDTNYALQYLDISWNDILSSVPFGMASGKIQTMIINNNRIYGNMLSGFNFRYWLQSLVYVDMSVNDLNGVVIFGLNQCQQLQYLNLSHNAFSGPIPDIKLPFVTVLDYSNNNLTGDVPNNNSPRLNYFSVANNRLRGEIPTSIGSNPSLLNWLDLSGNVLVGQVPSVLGKLELLSHLNLSGNQLTGSIPSSIGDLRDLDVIDMSRNFLAGKFPALRSDPSIIDLSHNALDGDLQWLSTVSSLRYLDVSHNQFNGTVELLSQQLKIVELYAEENQLYGDIPDLSRCVSLQHINMSRNILTGSIYPFGSNISTLDLSHNRLRFADALSLPANTSCDLSSNQLECPLPWNIYLFCNTACLVYNDTSTQFRLRFEGTPEQFDRKNFLTTLSLLSNATVDRFSLLSVTSGSVITDINVSPPIDDAPNQGSAQRIVERLMRTTREDPSAFSARGIAVLDAVYPIPAPSVSHELSPGAVAGITIATVIVVVVIVAVGFILLRRYIRGQVKLRSTGVDIDLSNLNLGNAKKSIVDQEELRDLKLIGSGAYGVVYRATFRDITVAVKQIKTEHITEETLREFLGEVSILQGLRAHPNVVMFMGVTFPPQPLSIVTEFCEGGCLYPYLRSKTVPWEQKFQFIQGIALGMLHLHMEKVIHRDLAVRNILLTAHLVPKVADFGMSREQKGDDAGQTQSIIGPLKWMAPEAIQQQVYSTKSDVFSFAVVVWEIVAVRDPWEGVNPVEAAINVSTKGERMSIPSDCEPGISKLISQCWEQETNARPSFKEIVQYLGVARSDEIRSFESDQSNGSQPSTDQQDSYMPVTHSWSNGMMSAFQAGEPGSIPGGCTSF</sequence>
<feature type="domain" description="Protein kinase" evidence="8">
    <location>
        <begin position="1204"/>
        <end position="1456"/>
    </location>
</feature>
<dbReference type="InterPro" id="IPR008266">
    <property type="entry name" value="Tyr_kinase_AS"/>
</dbReference>
<dbReference type="PROSITE" id="PS00109">
    <property type="entry name" value="PROTEIN_KINASE_TYR"/>
    <property type="match status" value="1"/>
</dbReference>
<keyword evidence="7" id="KW-1133">Transmembrane helix</keyword>
<dbReference type="InterPro" id="IPR001611">
    <property type="entry name" value="Leu-rich_rpt"/>
</dbReference>
<dbReference type="SUPFAM" id="SSF56112">
    <property type="entry name" value="Protein kinase-like (PK-like)"/>
    <property type="match status" value="1"/>
</dbReference>
<reference evidence="9 10" key="1">
    <citation type="journal article" date="2018" name="Genome Biol. Evol.">
        <title>Multiple Roots of Fruiting Body Formation in Amoebozoa.</title>
        <authorList>
            <person name="Hillmann F."/>
            <person name="Forbes G."/>
            <person name="Novohradska S."/>
            <person name="Ferling I."/>
            <person name="Riege K."/>
            <person name="Groth M."/>
            <person name="Westermann M."/>
            <person name="Marz M."/>
            <person name="Spaller T."/>
            <person name="Winckler T."/>
            <person name="Schaap P."/>
            <person name="Glockner G."/>
        </authorList>
    </citation>
    <scope>NUCLEOTIDE SEQUENCE [LARGE SCALE GENOMIC DNA]</scope>
    <source>
        <strain evidence="9 10">Jena</strain>
    </source>
</reference>
<dbReference type="FunFam" id="3.80.10.10:FF:000041">
    <property type="entry name" value="LRR receptor-like serine/threonine-protein kinase ERECTA"/>
    <property type="match status" value="2"/>
</dbReference>
<dbReference type="GO" id="GO:0005524">
    <property type="term" value="F:ATP binding"/>
    <property type="evidence" value="ECO:0007669"/>
    <property type="project" value="UniProtKB-UniRule"/>
</dbReference>
<name>A0A2P6N2X2_9EUKA</name>
<dbReference type="Pfam" id="PF00560">
    <property type="entry name" value="LRR_1"/>
    <property type="match status" value="3"/>
</dbReference>
<keyword evidence="3 5" id="KW-0547">Nucleotide-binding</keyword>
<evidence type="ECO:0000259" key="8">
    <source>
        <dbReference type="PROSITE" id="PS50011"/>
    </source>
</evidence>
<keyword evidence="4 5" id="KW-0067">ATP-binding</keyword>
<feature type="compositionally biased region" description="Polar residues" evidence="6">
    <location>
        <begin position="1467"/>
        <end position="1488"/>
    </location>
</feature>
<feature type="binding site" evidence="5">
    <location>
        <position position="1231"/>
    </location>
    <ligand>
        <name>ATP</name>
        <dbReference type="ChEBI" id="CHEBI:30616"/>
    </ligand>
</feature>
<evidence type="ECO:0000256" key="5">
    <source>
        <dbReference type="PROSITE-ProRule" id="PRU10141"/>
    </source>
</evidence>
<keyword evidence="7" id="KW-0812">Transmembrane</keyword>
<dbReference type="GO" id="GO:0004713">
    <property type="term" value="F:protein tyrosine kinase activity"/>
    <property type="evidence" value="ECO:0007669"/>
    <property type="project" value="InterPro"/>
</dbReference>
<keyword evidence="9" id="KW-0418">Kinase</keyword>
<feature type="transmembrane region" description="Helical" evidence="7">
    <location>
        <begin position="1144"/>
        <end position="1167"/>
    </location>
</feature>
<keyword evidence="7" id="KW-0472">Membrane</keyword>
<dbReference type="Proteomes" id="UP000241769">
    <property type="component" value="Unassembled WGS sequence"/>
</dbReference>
<gene>
    <name evidence="9" type="ORF">PROFUN_13804</name>
</gene>
<evidence type="ECO:0000256" key="7">
    <source>
        <dbReference type="SAM" id="Phobius"/>
    </source>
</evidence>
<keyword evidence="1" id="KW-0433">Leucine-rich repeat</keyword>
<evidence type="ECO:0000256" key="4">
    <source>
        <dbReference type="ARBA" id="ARBA00022840"/>
    </source>
</evidence>
<accession>A0A2P6N2X2</accession>
<dbReference type="PANTHER" id="PTHR48056">
    <property type="entry name" value="LRR RECEPTOR-LIKE SERINE/THREONINE-PROTEIN KINASE-RELATED"/>
    <property type="match status" value="1"/>
</dbReference>
<evidence type="ECO:0000256" key="1">
    <source>
        <dbReference type="ARBA" id="ARBA00022614"/>
    </source>
</evidence>
<evidence type="ECO:0000256" key="6">
    <source>
        <dbReference type="SAM" id="MobiDB-lite"/>
    </source>
</evidence>
<dbReference type="SUPFAM" id="SSF52058">
    <property type="entry name" value="L domain-like"/>
    <property type="match status" value="4"/>
</dbReference>
<dbReference type="PROSITE" id="PS00107">
    <property type="entry name" value="PROTEIN_KINASE_ATP"/>
    <property type="match status" value="1"/>
</dbReference>
<protein>
    <submittedName>
        <fullName evidence="9">Putative leucine-rich repeat receptor-like protein kinase</fullName>
    </submittedName>
</protein>
<keyword evidence="2" id="KW-0677">Repeat</keyword>
<dbReference type="SMART" id="SM00369">
    <property type="entry name" value="LRR_TYP"/>
    <property type="match status" value="7"/>
</dbReference>
<dbReference type="InterPro" id="IPR050647">
    <property type="entry name" value="Plant_LRR-RLKs"/>
</dbReference>
<dbReference type="InterPro" id="IPR011009">
    <property type="entry name" value="Kinase-like_dom_sf"/>
</dbReference>
<dbReference type="PANTHER" id="PTHR48056:SF81">
    <property type="entry name" value="RECEPTOR PROTEIN-TYROSINE KINASE CEPR1"/>
    <property type="match status" value="1"/>
</dbReference>
<comment type="caution">
    <text evidence="9">The sequence shown here is derived from an EMBL/GenBank/DDBJ whole genome shotgun (WGS) entry which is preliminary data.</text>
</comment>
<dbReference type="PROSITE" id="PS51450">
    <property type="entry name" value="LRR"/>
    <property type="match status" value="1"/>
</dbReference>
<keyword evidence="9" id="KW-0675">Receptor</keyword>
<dbReference type="EMBL" id="MDYQ01000230">
    <property type="protein sequence ID" value="PRP78308.1"/>
    <property type="molecule type" value="Genomic_DNA"/>
</dbReference>
<evidence type="ECO:0000313" key="10">
    <source>
        <dbReference type="Proteomes" id="UP000241769"/>
    </source>
</evidence>
<dbReference type="SMART" id="SM00219">
    <property type="entry name" value="TyrKc"/>
    <property type="match status" value="1"/>
</dbReference>
<dbReference type="InterPro" id="IPR020635">
    <property type="entry name" value="Tyr_kinase_cat_dom"/>
</dbReference>
<evidence type="ECO:0000256" key="2">
    <source>
        <dbReference type="ARBA" id="ARBA00022737"/>
    </source>
</evidence>
<keyword evidence="9" id="KW-0808">Transferase</keyword>
<dbReference type="PROSITE" id="PS50011">
    <property type="entry name" value="PROTEIN_KINASE_DOM"/>
    <property type="match status" value="1"/>
</dbReference>
<evidence type="ECO:0000256" key="3">
    <source>
        <dbReference type="ARBA" id="ARBA00022741"/>
    </source>
</evidence>
<dbReference type="InterPro" id="IPR001245">
    <property type="entry name" value="Ser-Thr/Tyr_kinase_cat_dom"/>
</dbReference>
<evidence type="ECO:0000313" key="9">
    <source>
        <dbReference type="EMBL" id="PRP78308.1"/>
    </source>
</evidence>
<dbReference type="CDD" id="cd13999">
    <property type="entry name" value="STKc_MAP3K-like"/>
    <property type="match status" value="1"/>
</dbReference>
<dbReference type="PRINTS" id="PR00109">
    <property type="entry name" value="TYRKINASE"/>
</dbReference>
<dbReference type="Gene3D" id="1.10.510.10">
    <property type="entry name" value="Transferase(Phosphotransferase) domain 1"/>
    <property type="match status" value="1"/>
</dbReference>
<proteinExistence type="predicted"/>